<dbReference type="AlphaFoldDB" id="A0A2A9NM93"/>
<organism evidence="2 3">
    <name type="scientific">Amanita thiersii Skay4041</name>
    <dbReference type="NCBI Taxonomy" id="703135"/>
    <lineage>
        <taxon>Eukaryota</taxon>
        <taxon>Fungi</taxon>
        <taxon>Dikarya</taxon>
        <taxon>Basidiomycota</taxon>
        <taxon>Agaricomycotina</taxon>
        <taxon>Agaricomycetes</taxon>
        <taxon>Agaricomycetidae</taxon>
        <taxon>Agaricales</taxon>
        <taxon>Pluteineae</taxon>
        <taxon>Amanitaceae</taxon>
        <taxon>Amanita</taxon>
    </lineage>
</organism>
<name>A0A2A9NM93_9AGAR</name>
<reference evidence="2 3" key="1">
    <citation type="submission" date="2014-02" db="EMBL/GenBank/DDBJ databases">
        <title>Transposable element dynamics among asymbiotic and ectomycorrhizal Amanita fungi.</title>
        <authorList>
            <consortium name="DOE Joint Genome Institute"/>
            <person name="Hess J."/>
            <person name="Skrede I."/>
            <person name="Wolfe B."/>
            <person name="LaButti K."/>
            <person name="Ohm R.A."/>
            <person name="Grigoriev I.V."/>
            <person name="Pringle A."/>
        </authorList>
    </citation>
    <scope>NUCLEOTIDE SEQUENCE [LARGE SCALE GENOMIC DNA]</scope>
    <source>
        <strain evidence="2 3">SKay4041</strain>
    </source>
</reference>
<feature type="region of interest" description="Disordered" evidence="1">
    <location>
        <begin position="1"/>
        <end position="30"/>
    </location>
</feature>
<keyword evidence="3" id="KW-1185">Reference proteome</keyword>
<dbReference type="EMBL" id="KZ302047">
    <property type="protein sequence ID" value="PFH48876.1"/>
    <property type="molecule type" value="Genomic_DNA"/>
</dbReference>
<gene>
    <name evidence="2" type="ORF">AMATHDRAFT_64392</name>
</gene>
<proteinExistence type="predicted"/>
<dbReference type="Proteomes" id="UP000242287">
    <property type="component" value="Unassembled WGS sequence"/>
</dbReference>
<protein>
    <submittedName>
        <fullName evidence="2">Uncharacterized protein</fullName>
    </submittedName>
</protein>
<evidence type="ECO:0000256" key="1">
    <source>
        <dbReference type="SAM" id="MobiDB-lite"/>
    </source>
</evidence>
<sequence>MNVHANARATRARANESQATNTSRKPDLAPPFILNRMATTALDKDVAYDNRLTAFQLQRVEL</sequence>
<evidence type="ECO:0000313" key="3">
    <source>
        <dbReference type="Proteomes" id="UP000242287"/>
    </source>
</evidence>
<evidence type="ECO:0000313" key="2">
    <source>
        <dbReference type="EMBL" id="PFH48876.1"/>
    </source>
</evidence>
<accession>A0A2A9NM93</accession>